<dbReference type="OrthoDB" id="773271at2"/>
<dbReference type="EMBL" id="OCMT01000001">
    <property type="protein sequence ID" value="SOD12128.1"/>
    <property type="molecule type" value="Genomic_DNA"/>
</dbReference>
<reference evidence="3" key="1">
    <citation type="submission" date="2017-09" db="EMBL/GenBank/DDBJ databases">
        <authorList>
            <person name="Varghese N."/>
            <person name="Submissions S."/>
        </authorList>
    </citation>
    <scope>NUCLEOTIDE SEQUENCE [LARGE SCALE GENOMIC DNA]</scope>
    <source>
        <strain evidence="3">CGMCC 1.12803</strain>
    </source>
</reference>
<evidence type="ECO:0000256" key="1">
    <source>
        <dbReference type="SAM" id="MobiDB-lite"/>
    </source>
</evidence>
<evidence type="ECO:0000313" key="2">
    <source>
        <dbReference type="EMBL" id="SOD12128.1"/>
    </source>
</evidence>
<organism evidence="2 3">
    <name type="scientific">Pedobacter xixiisoli</name>
    <dbReference type="NCBI Taxonomy" id="1476464"/>
    <lineage>
        <taxon>Bacteria</taxon>
        <taxon>Pseudomonadati</taxon>
        <taxon>Bacteroidota</taxon>
        <taxon>Sphingobacteriia</taxon>
        <taxon>Sphingobacteriales</taxon>
        <taxon>Sphingobacteriaceae</taxon>
        <taxon>Pedobacter</taxon>
    </lineage>
</organism>
<name>A0A285ZR81_9SPHI</name>
<feature type="region of interest" description="Disordered" evidence="1">
    <location>
        <begin position="1"/>
        <end position="110"/>
    </location>
</feature>
<feature type="compositionally biased region" description="Polar residues" evidence="1">
    <location>
        <begin position="13"/>
        <end position="29"/>
    </location>
</feature>
<protein>
    <submittedName>
        <fullName evidence="2">Uncharacterized protein</fullName>
    </submittedName>
</protein>
<dbReference type="Proteomes" id="UP000219281">
    <property type="component" value="Unassembled WGS sequence"/>
</dbReference>
<evidence type="ECO:0000313" key="3">
    <source>
        <dbReference type="Proteomes" id="UP000219281"/>
    </source>
</evidence>
<gene>
    <name evidence="2" type="ORF">SAMN06297358_0508</name>
</gene>
<feature type="compositionally biased region" description="Basic and acidic residues" evidence="1">
    <location>
        <begin position="36"/>
        <end position="58"/>
    </location>
</feature>
<accession>A0A285ZR81</accession>
<sequence>MEYQNQDSREEQGSTPKSEQNKPQSNDDMPTSAGGSKDHQDVEKENVVTEDASSRVRDENEEEAQPQIDSEGEFKNKTGWTREEGLSDAERGAAEEEDLNGRHSGDSSII</sequence>
<dbReference type="AlphaFoldDB" id="A0A285ZR81"/>
<proteinExistence type="predicted"/>
<feature type="compositionally biased region" description="Basic and acidic residues" evidence="1">
    <location>
        <begin position="72"/>
        <end position="110"/>
    </location>
</feature>
<keyword evidence="3" id="KW-1185">Reference proteome</keyword>
<dbReference type="RefSeq" id="WP_097128323.1">
    <property type="nucleotide sequence ID" value="NZ_OCMT01000001.1"/>
</dbReference>